<dbReference type="RefSeq" id="WP_193178841.1">
    <property type="nucleotide sequence ID" value="NZ_JACVXA010000001.1"/>
</dbReference>
<dbReference type="AlphaFoldDB" id="A0A8J7CYK7"/>
<dbReference type="Proteomes" id="UP000609121">
    <property type="component" value="Unassembled WGS sequence"/>
</dbReference>
<organism evidence="2 3">
    <name type="scientific">Mangrovicoccus algicola</name>
    <dbReference type="NCBI Taxonomy" id="2771008"/>
    <lineage>
        <taxon>Bacteria</taxon>
        <taxon>Pseudomonadati</taxon>
        <taxon>Pseudomonadota</taxon>
        <taxon>Alphaproteobacteria</taxon>
        <taxon>Rhodobacterales</taxon>
        <taxon>Paracoccaceae</taxon>
        <taxon>Mangrovicoccus</taxon>
    </lineage>
</organism>
<evidence type="ECO:0000313" key="2">
    <source>
        <dbReference type="EMBL" id="MBE3636658.1"/>
    </source>
</evidence>
<comment type="caution">
    <text evidence="2">The sequence shown here is derived from an EMBL/GenBank/DDBJ whole genome shotgun (WGS) entry which is preliminary data.</text>
</comment>
<evidence type="ECO:0000313" key="3">
    <source>
        <dbReference type="Proteomes" id="UP000609121"/>
    </source>
</evidence>
<sequence length="315" mass="32066">MSPVALAGRHAALLLPAGFAIVPFLPVEAGLLRPALPVLVALATALAVARQPLDPATLLRLLAPAAAARLALWLAACQVLLAGAAVAAGRAAGLDPQILMLVAVFCAAPPLSSSPNLCLMLGYDLTLALRLSLLGTLLAPLLLPAALAATGLPFEMPAAGLALRVLAILAAGIAGGLALQRLLGRARIEGQADLFNGLAAILMIIFLFPLMGGMRAAVAADPGRAVQLAGLALLVNLGGHLAVRVLARPVLPAASARAAGLVFGNRNTVLVLASLPADPLLSLFVALMQLPIYATPFLFSRLDRRTAPCPRSSES</sequence>
<keyword evidence="1" id="KW-1133">Transmembrane helix</keyword>
<reference evidence="2" key="1">
    <citation type="submission" date="2020-09" db="EMBL/GenBank/DDBJ databases">
        <title>A novel bacterium of genus Mangrovicoccus, isolated from South China Sea.</title>
        <authorList>
            <person name="Huang H."/>
            <person name="Mo K."/>
            <person name="Hu Y."/>
        </authorList>
    </citation>
    <scope>NUCLEOTIDE SEQUENCE</scope>
    <source>
        <strain evidence="2">HB182678</strain>
    </source>
</reference>
<proteinExistence type="predicted"/>
<feature type="transmembrane region" description="Helical" evidence="1">
    <location>
        <begin position="161"/>
        <end position="182"/>
    </location>
</feature>
<feature type="transmembrane region" description="Helical" evidence="1">
    <location>
        <begin position="70"/>
        <end position="92"/>
    </location>
</feature>
<keyword evidence="1" id="KW-0472">Membrane</keyword>
<feature type="transmembrane region" description="Helical" evidence="1">
    <location>
        <begin position="30"/>
        <end position="49"/>
    </location>
</feature>
<evidence type="ECO:0000256" key="1">
    <source>
        <dbReference type="SAM" id="Phobius"/>
    </source>
</evidence>
<dbReference type="InterPro" id="IPR038770">
    <property type="entry name" value="Na+/solute_symporter_sf"/>
</dbReference>
<accession>A0A8J7CYK7</accession>
<feature type="transmembrane region" description="Helical" evidence="1">
    <location>
        <begin position="98"/>
        <end position="119"/>
    </location>
</feature>
<dbReference type="EMBL" id="JACVXA010000001">
    <property type="protein sequence ID" value="MBE3636658.1"/>
    <property type="molecule type" value="Genomic_DNA"/>
</dbReference>
<feature type="transmembrane region" description="Helical" evidence="1">
    <location>
        <begin position="225"/>
        <end position="246"/>
    </location>
</feature>
<protein>
    <submittedName>
        <fullName evidence="2">Uncharacterized protein</fullName>
    </submittedName>
</protein>
<feature type="transmembrane region" description="Helical" evidence="1">
    <location>
        <begin position="131"/>
        <end position="149"/>
    </location>
</feature>
<keyword evidence="3" id="KW-1185">Reference proteome</keyword>
<gene>
    <name evidence="2" type="ORF">ICN82_00395</name>
</gene>
<keyword evidence="1" id="KW-0812">Transmembrane</keyword>
<dbReference type="Gene3D" id="1.20.1530.20">
    <property type="match status" value="1"/>
</dbReference>
<name>A0A8J7CYK7_9RHOB</name>
<feature type="transmembrane region" description="Helical" evidence="1">
    <location>
        <begin position="194"/>
        <end position="213"/>
    </location>
</feature>